<dbReference type="InterPro" id="IPR027417">
    <property type="entry name" value="P-loop_NTPase"/>
</dbReference>
<evidence type="ECO:0000256" key="2">
    <source>
        <dbReference type="ARBA" id="ARBA00022741"/>
    </source>
</evidence>
<reference evidence="6" key="1">
    <citation type="submission" date="2023-10" db="EMBL/GenBank/DDBJ databases">
        <authorList>
            <person name="Chen Y."/>
            <person name="Shah S."/>
            <person name="Dougan E. K."/>
            <person name="Thang M."/>
            <person name="Chan C."/>
        </authorList>
    </citation>
    <scope>NUCLEOTIDE SEQUENCE [LARGE SCALE GENOMIC DNA]</scope>
</reference>
<evidence type="ECO:0000313" key="6">
    <source>
        <dbReference type="EMBL" id="CAK0789086.1"/>
    </source>
</evidence>
<comment type="caution">
    <text evidence="6">The sequence shown here is derived from an EMBL/GenBank/DDBJ whole genome shotgun (WGS) entry which is preliminary data.</text>
</comment>
<proteinExistence type="predicted"/>
<name>A0ABN9PCU4_9DINO</name>
<dbReference type="PANTHER" id="PTHR11649">
    <property type="entry name" value="MSS1/TRME-RELATED GTP-BINDING PROTEIN"/>
    <property type="match status" value="1"/>
</dbReference>
<dbReference type="PROSITE" id="PS51706">
    <property type="entry name" value="G_ENGB"/>
    <property type="match status" value="1"/>
</dbReference>
<dbReference type="Gene3D" id="3.40.50.300">
    <property type="entry name" value="P-loop containing nucleotide triphosphate hydrolases"/>
    <property type="match status" value="1"/>
</dbReference>
<dbReference type="InterPro" id="IPR030393">
    <property type="entry name" value="G_ENGB_dom"/>
</dbReference>
<sequence>MAAAAARPLLARPWVCFSIPQAWPRIPSWLSEKQRLYCQTLFGKGVQGYPVLMTETLREMRNSTPQVAFAGRSNVGKSTLLNSLIHRRPDPLQGQFLGERRKLKSPKAAPVSDKPGRTRHLFRFELGGEVTFVDLPGYGYAQVSKKVKEGWASLINDSRVHHGGEAT</sequence>
<protein>
    <recommendedName>
        <fullName evidence="5">EngB-type G domain-containing protein</fullName>
    </recommendedName>
</protein>
<evidence type="ECO:0000313" key="7">
    <source>
        <dbReference type="Proteomes" id="UP001189429"/>
    </source>
</evidence>
<dbReference type="PANTHER" id="PTHR11649:SF13">
    <property type="entry name" value="ENGB-TYPE G DOMAIN-CONTAINING PROTEIN"/>
    <property type="match status" value="1"/>
</dbReference>
<dbReference type="Pfam" id="PF01926">
    <property type="entry name" value="MMR_HSR1"/>
    <property type="match status" value="1"/>
</dbReference>
<keyword evidence="1" id="KW-0479">Metal-binding</keyword>
<organism evidence="6 7">
    <name type="scientific">Prorocentrum cordatum</name>
    <dbReference type="NCBI Taxonomy" id="2364126"/>
    <lineage>
        <taxon>Eukaryota</taxon>
        <taxon>Sar</taxon>
        <taxon>Alveolata</taxon>
        <taxon>Dinophyceae</taxon>
        <taxon>Prorocentrales</taxon>
        <taxon>Prorocentraceae</taxon>
        <taxon>Prorocentrum</taxon>
    </lineage>
</organism>
<accession>A0ABN9PCU4</accession>
<evidence type="ECO:0000256" key="3">
    <source>
        <dbReference type="ARBA" id="ARBA00022842"/>
    </source>
</evidence>
<keyword evidence="7" id="KW-1185">Reference proteome</keyword>
<feature type="domain" description="EngB-type G" evidence="5">
    <location>
        <begin position="63"/>
        <end position="167"/>
    </location>
</feature>
<evidence type="ECO:0000256" key="1">
    <source>
        <dbReference type="ARBA" id="ARBA00022723"/>
    </source>
</evidence>
<dbReference type="InterPro" id="IPR006073">
    <property type="entry name" value="GTP-bd"/>
</dbReference>
<keyword evidence="2" id="KW-0547">Nucleotide-binding</keyword>
<dbReference type="SUPFAM" id="SSF52540">
    <property type="entry name" value="P-loop containing nucleoside triphosphate hydrolases"/>
    <property type="match status" value="1"/>
</dbReference>
<keyword evidence="4" id="KW-0342">GTP-binding</keyword>
<gene>
    <name evidence="6" type="ORF">PCOR1329_LOCUS755</name>
</gene>
<dbReference type="EMBL" id="CAUYUJ010000169">
    <property type="protein sequence ID" value="CAK0789086.1"/>
    <property type="molecule type" value="Genomic_DNA"/>
</dbReference>
<dbReference type="Proteomes" id="UP001189429">
    <property type="component" value="Unassembled WGS sequence"/>
</dbReference>
<evidence type="ECO:0000259" key="5">
    <source>
        <dbReference type="PROSITE" id="PS51706"/>
    </source>
</evidence>
<evidence type="ECO:0000256" key="4">
    <source>
        <dbReference type="ARBA" id="ARBA00023134"/>
    </source>
</evidence>
<keyword evidence="3" id="KW-0460">Magnesium</keyword>